<dbReference type="EMBL" id="JAWHQM010000003">
    <property type="protein sequence ID" value="KAK5626028.1"/>
    <property type="molecule type" value="Genomic_DNA"/>
</dbReference>
<protein>
    <submittedName>
        <fullName evidence="1">Uncharacterized protein</fullName>
    </submittedName>
</protein>
<evidence type="ECO:0000313" key="1">
    <source>
        <dbReference type="EMBL" id="KAK5626028.1"/>
    </source>
</evidence>
<dbReference type="AlphaFoldDB" id="A0AAN7UD92"/>
<proteinExistence type="predicted"/>
<sequence>MGGEPRTELKCTGAQGSALDNYIHRDAPLDAIENFCKAQDAINAFCNRSGDGQQYTLYPDFQPSDFVQDTSKEKGYAACNYAYSNDGTWTTRSGTGDVVTRLEASRRDFGNQLTYGPDQVYEIHGERCKLILSKFIGTGSGSQYVNGKSKLDLGTFTGAGIKGCVVCGVEYGGNQFALKSARK</sequence>
<accession>A0AAN7UD92</accession>
<gene>
    <name evidence="1" type="ORF">RRF57_001744</name>
</gene>
<comment type="caution">
    <text evidence="1">The sequence shown here is derived from an EMBL/GenBank/DDBJ whole genome shotgun (WGS) entry which is preliminary data.</text>
</comment>
<name>A0AAN7UD92_9PEZI</name>
<keyword evidence="2" id="KW-1185">Reference proteome</keyword>
<reference evidence="1 2" key="1">
    <citation type="submission" date="2023-10" db="EMBL/GenBank/DDBJ databases">
        <title>Draft genome sequence of Xylaria bambusicola isolate GMP-LS, the root and basal stem rot pathogen of sugarcane in Indonesia.</title>
        <authorList>
            <person name="Selvaraj P."/>
            <person name="Muralishankar V."/>
            <person name="Muruganantham S."/>
            <person name="Sp S."/>
            <person name="Haryani S."/>
            <person name="Lau K.J.X."/>
            <person name="Naqvi N.I."/>
        </authorList>
    </citation>
    <scope>NUCLEOTIDE SEQUENCE [LARGE SCALE GENOMIC DNA]</scope>
    <source>
        <strain evidence="1">GMP-LS</strain>
    </source>
</reference>
<dbReference type="Proteomes" id="UP001305414">
    <property type="component" value="Unassembled WGS sequence"/>
</dbReference>
<evidence type="ECO:0000313" key="2">
    <source>
        <dbReference type="Proteomes" id="UP001305414"/>
    </source>
</evidence>
<organism evidence="1 2">
    <name type="scientific">Xylaria bambusicola</name>
    <dbReference type="NCBI Taxonomy" id="326684"/>
    <lineage>
        <taxon>Eukaryota</taxon>
        <taxon>Fungi</taxon>
        <taxon>Dikarya</taxon>
        <taxon>Ascomycota</taxon>
        <taxon>Pezizomycotina</taxon>
        <taxon>Sordariomycetes</taxon>
        <taxon>Xylariomycetidae</taxon>
        <taxon>Xylariales</taxon>
        <taxon>Xylariaceae</taxon>
        <taxon>Xylaria</taxon>
    </lineage>
</organism>